<dbReference type="AlphaFoldDB" id="A0A4E0RCS8"/>
<dbReference type="InterPro" id="IPR000719">
    <property type="entry name" value="Prot_kinase_dom"/>
</dbReference>
<evidence type="ECO:0000256" key="4">
    <source>
        <dbReference type="ARBA" id="ARBA00022840"/>
    </source>
</evidence>
<evidence type="ECO:0000256" key="3">
    <source>
        <dbReference type="ARBA" id="ARBA00022777"/>
    </source>
</evidence>
<name>A0A4E0RCS8_9GAMM</name>
<gene>
    <name evidence="6" type="ORF">PN36_32840</name>
</gene>
<sequence>MANLKWEEGEEREPERGLVIRNNYRLVEQLGEGGMCVVWKAIDLIQEAGDARNSHVAIKFLNQDFKRHPDALKALVREFDRYKRLTHPNIVKAHNLDSIGETYFMVMELLKGIPLKKFIESHKNGISLIEAKSIIKDMAEALAYSHQNGIAHLDFKPANVFYSPD</sequence>
<dbReference type="EMBL" id="JSZA02000305">
    <property type="protein sequence ID" value="TGO01976.1"/>
    <property type="molecule type" value="Genomic_DNA"/>
</dbReference>
<accession>A0A4E0RCS8</accession>
<evidence type="ECO:0000256" key="1">
    <source>
        <dbReference type="ARBA" id="ARBA00022679"/>
    </source>
</evidence>
<dbReference type="SMART" id="SM00220">
    <property type="entry name" value="S_TKc"/>
    <property type="match status" value="1"/>
</dbReference>
<dbReference type="InterPro" id="IPR011009">
    <property type="entry name" value="Kinase-like_dom_sf"/>
</dbReference>
<dbReference type="GO" id="GO:0005524">
    <property type="term" value="F:ATP binding"/>
    <property type="evidence" value="ECO:0007669"/>
    <property type="project" value="UniProtKB-KW"/>
</dbReference>
<dbReference type="CDD" id="cd14014">
    <property type="entry name" value="STKc_PknB_like"/>
    <property type="match status" value="1"/>
</dbReference>
<keyword evidence="3" id="KW-0418">Kinase</keyword>
<evidence type="ECO:0000256" key="2">
    <source>
        <dbReference type="ARBA" id="ARBA00022741"/>
    </source>
</evidence>
<keyword evidence="1" id="KW-0808">Transferase</keyword>
<dbReference type="Gene3D" id="1.10.510.10">
    <property type="entry name" value="Transferase(Phosphotransferase) domain 1"/>
    <property type="match status" value="1"/>
</dbReference>
<comment type="caution">
    <text evidence="6">The sequence shown here is derived from an EMBL/GenBank/DDBJ whole genome shotgun (WGS) entry which is preliminary data.</text>
</comment>
<dbReference type="InterPro" id="IPR008271">
    <property type="entry name" value="Ser/Thr_kinase_AS"/>
</dbReference>
<dbReference type="PANTHER" id="PTHR43289">
    <property type="entry name" value="MITOGEN-ACTIVATED PROTEIN KINASE KINASE KINASE 20-RELATED"/>
    <property type="match status" value="1"/>
</dbReference>
<feature type="non-terminal residue" evidence="6">
    <location>
        <position position="165"/>
    </location>
</feature>
<protein>
    <recommendedName>
        <fullName evidence="5">Protein kinase domain-containing protein</fullName>
    </recommendedName>
</protein>
<evidence type="ECO:0000259" key="5">
    <source>
        <dbReference type="PROSITE" id="PS50011"/>
    </source>
</evidence>
<keyword evidence="7" id="KW-1185">Reference proteome</keyword>
<dbReference type="PANTHER" id="PTHR43289:SF6">
    <property type="entry name" value="SERINE_THREONINE-PROTEIN KINASE NEKL-3"/>
    <property type="match status" value="1"/>
</dbReference>
<dbReference type="PROSITE" id="PS00108">
    <property type="entry name" value="PROTEIN_KINASE_ST"/>
    <property type="match status" value="1"/>
</dbReference>
<proteinExistence type="predicted"/>
<dbReference type="SUPFAM" id="SSF56112">
    <property type="entry name" value="Protein kinase-like (PK-like)"/>
    <property type="match status" value="1"/>
</dbReference>
<evidence type="ECO:0000313" key="7">
    <source>
        <dbReference type="Proteomes" id="UP000030428"/>
    </source>
</evidence>
<feature type="domain" description="Protein kinase" evidence="5">
    <location>
        <begin position="24"/>
        <end position="165"/>
    </location>
</feature>
<reference evidence="6 7" key="1">
    <citation type="journal article" date="2016" name="Front. Microbiol.">
        <title>Single-Cell (Meta-)Genomics of a Dimorphic Candidatus Thiomargarita nelsonii Reveals Genomic Plasticity.</title>
        <authorList>
            <person name="Flood B.E."/>
            <person name="Fliss P."/>
            <person name="Jones D.S."/>
            <person name="Dick G.J."/>
            <person name="Jain S."/>
            <person name="Kaster A.K."/>
            <person name="Winkel M."/>
            <person name="Mussmann M."/>
            <person name="Bailey J."/>
        </authorList>
    </citation>
    <scope>NUCLEOTIDE SEQUENCE [LARGE SCALE GENOMIC DNA]</scope>
    <source>
        <strain evidence="6">Hydrate Ridge</strain>
    </source>
</reference>
<evidence type="ECO:0000313" key="6">
    <source>
        <dbReference type="EMBL" id="TGO01976.1"/>
    </source>
</evidence>
<keyword evidence="2" id="KW-0547">Nucleotide-binding</keyword>
<keyword evidence="4" id="KW-0067">ATP-binding</keyword>
<organism evidence="6 7">
    <name type="scientific">Candidatus Thiomargarita nelsonii</name>
    <dbReference type="NCBI Taxonomy" id="1003181"/>
    <lineage>
        <taxon>Bacteria</taxon>
        <taxon>Pseudomonadati</taxon>
        <taxon>Pseudomonadota</taxon>
        <taxon>Gammaproteobacteria</taxon>
        <taxon>Thiotrichales</taxon>
        <taxon>Thiotrichaceae</taxon>
        <taxon>Thiomargarita</taxon>
    </lineage>
</organism>
<dbReference type="Pfam" id="PF00069">
    <property type="entry name" value="Pkinase"/>
    <property type="match status" value="1"/>
</dbReference>
<dbReference type="PROSITE" id="PS50011">
    <property type="entry name" value="PROTEIN_KINASE_DOM"/>
    <property type="match status" value="1"/>
</dbReference>
<dbReference type="GO" id="GO:0004674">
    <property type="term" value="F:protein serine/threonine kinase activity"/>
    <property type="evidence" value="ECO:0007669"/>
    <property type="project" value="TreeGrafter"/>
</dbReference>
<dbReference type="Gene3D" id="3.30.200.20">
    <property type="entry name" value="Phosphorylase Kinase, domain 1"/>
    <property type="match status" value="1"/>
</dbReference>
<dbReference type="Proteomes" id="UP000030428">
    <property type="component" value="Unassembled WGS sequence"/>
</dbReference>